<dbReference type="GO" id="GO:0016787">
    <property type="term" value="F:hydrolase activity"/>
    <property type="evidence" value="ECO:0007669"/>
    <property type="project" value="UniProtKB-KW"/>
</dbReference>
<keyword evidence="4" id="KW-1185">Reference proteome</keyword>
<dbReference type="PANTHER" id="PTHR40841">
    <property type="entry name" value="SIDEROPHORE TRIACETYLFUSARININE C ESTERASE"/>
    <property type="match status" value="1"/>
</dbReference>
<sequence length="270" mass="30953">MRVQYLIIYFSIFICGCRSVQNTDSDPIPVHDSLTISSNLLNENRVINIWLPEIYKQSTDSLTVLYMADGGVKEDFPHIANTLEKLINEGKIRPLILVGIENTIRRRDLTPKTEVEKDKEVATVVGGSEKFRAFIKQELIPEIDKRYRTRAERGIIGESLAGLFVMETFFTEPTLFTHYIAFDPSLWWNNHFLNRNATSLSDLADSTDLWFAGSSAEDISIHTNELAQILKANTVKKLKWHYSDEPKEKHNTIFRATKEKALLWTFGLAD</sequence>
<organism evidence="3 4">
    <name type="scientific">Sphingobacterium litopenaei</name>
    <dbReference type="NCBI Taxonomy" id="2763500"/>
    <lineage>
        <taxon>Bacteria</taxon>
        <taxon>Pseudomonadati</taxon>
        <taxon>Bacteroidota</taxon>
        <taxon>Sphingobacteriia</taxon>
        <taxon>Sphingobacteriales</taxon>
        <taxon>Sphingobacteriaceae</taxon>
        <taxon>Sphingobacterium</taxon>
    </lineage>
</organism>
<evidence type="ECO:0000256" key="1">
    <source>
        <dbReference type="ARBA" id="ARBA00005622"/>
    </source>
</evidence>
<dbReference type="Pfam" id="PF00756">
    <property type="entry name" value="Esterase"/>
    <property type="match status" value="1"/>
</dbReference>
<dbReference type="SUPFAM" id="SSF53474">
    <property type="entry name" value="alpha/beta-Hydrolases"/>
    <property type="match status" value="1"/>
</dbReference>
<dbReference type="PANTHER" id="PTHR40841:SF2">
    <property type="entry name" value="SIDEROPHORE-DEGRADING ESTERASE (EUROFUNG)"/>
    <property type="match status" value="1"/>
</dbReference>
<gene>
    <name evidence="3" type="ORF">H8B04_07850</name>
</gene>
<comment type="caution">
    <text evidence="3">The sequence shown here is derived from an EMBL/GenBank/DDBJ whole genome shotgun (WGS) entry which is preliminary data.</text>
</comment>
<name>A0ABR7YDV0_9SPHI</name>
<dbReference type="InterPro" id="IPR000801">
    <property type="entry name" value="Esterase-like"/>
</dbReference>
<dbReference type="EMBL" id="JACOIJ010000011">
    <property type="protein sequence ID" value="MBD1429480.1"/>
    <property type="molecule type" value="Genomic_DNA"/>
</dbReference>
<accession>A0ABR7YDV0</accession>
<evidence type="ECO:0000256" key="2">
    <source>
        <dbReference type="ARBA" id="ARBA00022801"/>
    </source>
</evidence>
<proteinExistence type="inferred from homology"/>
<evidence type="ECO:0000313" key="3">
    <source>
        <dbReference type="EMBL" id="MBD1429480.1"/>
    </source>
</evidence>
<comment type="similarity">
    <text evidence="1">Belongs to the esterase D family.</text>
</comment>
<dbReference type="InterPro" id="IPR052558">
    <property type="entry name" value="Siderophore_Hydrolase_D"/>
</dbReference>
<dbReference type="RefSeq" id="WP_165291949.1">
    <property type="nucleotide sequence ID" value="NZ_JACOIJ010000011.1"/>
</dbReference>
<evidence type="ECO:0000313" key="4">
    <source>
        <dbReference type="Proteomes" id="UP000651271"/>
    </source>
</evidence>
<dbReference type="Gene3D" id="3.40.50.1820">
    <property type="entry name" value="alpha/beta hydrolase"/>
    <property type="match status" value="1"/>
</dbReference>
<keyword evidence="2 3" id="KW-0378">Hydrolase</keyword>
<dbReference type="Proteomes" id="UP000651271">
    <property type="component" value="Unassembled WGS sequence"/>
</dbReference>
<reference evidence="3 4" key="1">
    <citation type="submission" date="2020-08" db="EMBL/GenBank/DDBJ databases">
        <title>Sphingobacterium sp. DN04309 isolated from aquaculture water.</title>
        <authorList>
            <person name="Zhang M."/>
        </authorList>
    </citation>
    <scope>NUCLEOTIDE SEQUENCE [LARGE SCALE GENOMIC DNA]</scope>
    <source>
        <strain evidence="3 4">DN04309</strain>
    </source>
</reference>
<dbReference type="PROSITE" id="PS51257">
    <property type="entry name" value="PROKAR_LIPOPROTEIN"/>
    <property type="match status" value="1"/>
</dbReference>
<dbReference type="InterPro" id="IPR029058">
    <property type="entry name" value="AB_hydrolase_fold"/>
</dbReference>
<protein>
    <submittedName>
        <fullName evidence="3">Alpha/beta hydrolase</fullName>
    </submittedName>
</protein>